<dbReference type="Proteomes" id="UP001152649">
    <property type="component" value="Unassembled WGS sequence"/>
</dbReference>
<dbReference type="EMBL" id="CAJVPG010000424">
    <property type="protein sequence ID" value="CAG8409643.1"/>
    <property type="molecule type" value="Genomic_DNA"/>
</dbReference>
<evidence type="ECO:0000313" key="8">
    <source>
        <dbReference type="Proteomes" id="UP001152649"/>
    </source>
</evidence>
<dbReference type="InterPro" id="IPR002523">
    <property type="entry name" value="MgTranspt_CorA/ZnTranspt_ZntB"/>
</dbReference>
<dbReference type="InterPro" id="IPR050829">
    <property type="entry name" value="CorA_MIT"/>
</dbReference>
<feature type="transmembrane region" description="Helical" evidence="6">
    <location>
        <begin position="303"/>
        <end position="323"/>
    </location>
</feature>
<feature type="region of interest" description="Disordered" evidence="5">
    <location>
        <begin position="146"/>
        <end position="196"/>
    </location>
</feature>
<feature type="compositionally biased region" description="Polar residues" evidence="5">
    <location>
        <begin position="152"/>
        <end position="176"/>
    </location>
</feature>
<dbReference type="InterPro" id="IPR045863">
    <property type="entry name" value="CorA_TM1_TM2"/>
</dbReference>
<protein>
    <recommendedName>
        <fullName evidence="9">Mg2+ transporter protein, CorA-like/Zinc transport protein ZntB</fullName>
    </recommendedName>
</protein>
<keyword evidence="3 6" id="KW-1133">Transmembrane helix</keyword>
<dbReference type="AlphaFoldDB" id="A0A9W4JMN1"/>
<dbReference type="PANTHER" id="PTHR47685">
    <property type="entry name" value="MAGNESIUM TRANSPORT PROTEIN CORA"/>
    <property type="match status" value="1"/>
</dbReference>
<feature type="compositionally biased region" description="Low complexity" evidence="5">
    <location>
        <begin position="384"/>
        <end position="398"/>
    </location>
</feature>
<feature type="compositionally biased region" description="Basic and acidic residues" evidence="5">
    <location>
        <begin position="16"/>
        <end position="32"/>
    </location>
</feature>
<organism evidence="7 8">
    <name type="scientific">Penicillium salamii</name>
    <dbReference type="NCBI Taxonomy" id="1612424"/>
    <lineage>
        <taxon>Eukaryota</taxon>
        <taxon>Fungi</taxon>
        <taxon>Dikarya</taxon>
        <taxon>Ascomycota</taxon>
        <taxon>Pezizomycotina</taxon>
        <taxon>Eurotiomycetes</taxon>
        <taxon>Eurotiomycetidae</taxon>
        <taxon>Eurotiales</taxon>
        <taxon>Aspergillaceae</taxon>
        <taxon>Penicillium</taxon>
    </lineage>
</organism>
<reference evidence="7" key="1">
    <citation type="submission" date="2021-07" db="EMBL/GenBank/DDBJ databases">
        <authorList>
            <person name="Branca A.L. A."/>
        </authorList>
    </citation>
    <scope>NUCLEOTIDE SEQUENCE</scope>
</reference>
<keyword evidence="4 6" id="KW-0472">Membrane</keyword>
<name>A0A9W4JMN1_9EURO</name>
<feature type="region of interest" description="Disordered" evidence="5">
    <location>
        <begin position="384"/>
        <end position="450"/>
    </location>
</feature>
<evidence type="ECO:0000313" key="7">
    <source>
        <dbReference type="EMBL" id="CAG8409643.1"/>
    </source>
</evidence>
<evidence type="ECO:0000256" key="5">
    <source>
        <dbReference type="SAM" id="MobiDB-lite"/>
    </source>
</evidence>
<feature type="region of interest" description="Disordered" evidence="5">
    <location>
        <begin position="1"/>
        <end position="32"/>
    </location>
</feature>
<dbReference type="Gene3D" id="1.20.58.340">
    <property type="entry name" value="Magnesium transport protein CorA, transmembrane region"/>
    <property type="match status" value="1"/>
</dbReference>
<evidence type="ECO:0000256" key="6">
    <source>
        <dbReference type="SAM" id="Phobius"/>
    </source>
</evidence>
<evidence type="ECO:0000256" key="4">
    <source>
        <dbReference type="ARBA" id="ARBA00023136"/>
    </source>
</evidence>
<dbReference type="SUPFAM" id="SSF144083">
    <property type="entry name" value="Magnesium transport protein CorA, transmembrane region"/>
    <property type="match status" value="1"/>
</dbReference>
<comment type="caution">
    <text evidence="7">The sequence shown here is derived from an EMBL/GenBank/DDBJ whole genome shotgun (WGS) entry which is preliminary data.</text>
</comment>
<dbReference type="PANTHER" id="PTHR47685:SF1">
    <property type="entry name" value="MAGNESIUM TRANSPORT PROTEIN CORA"/>
    <property type="match status" value="1"/>
</dbReference>
<gene>
    <name evidence="7" type="ORF">PSALAMII_LOCUS8676</name>
</gene>
<evidence type="ECO:0000256" key="1">
    <source>
        <dbReference type="ARBA" id="ARBA00004141"/>
    </source>
</evidence>
<dbReference type="GO" id="GO:0046873">
    <property type="term" value="F:metal ion transmembrane transporter activity"/>
    <property type="evidence" value="ECO:0007669"/>
    <property type="project" value="InterPro"/>
</dbReference>
<proteinExistence type="predicted"/>
<sequence>MERLQAPTGKANTSPEKNRSGVTKQEDPPIGPEERKILTVNQLWLWKLDQNTIITCSTKEIDEGEASFLQRVLVSLKVQGETSAVTSATADSLKELILSTAIGLFYRREINVLGKYLSALDVYRQAILAVRNSEASLFKAFTKSLKEGDTGSEGNPNGTTEATQQGQMDQHGNDQNTHSDEGSQNKTSDRRSTDNLYADISEETKLLREVKDICDELNMLKNLAEDQDDVWTQVWKGDNRPDATTYDTPTEVKAEIEEMVKEAEFVQKAIEPLLDLKQKRANIVEAEFTRQQSHDTAVQSDTIMVFTVVTILFLPASFLTSLLALNISDFPHAGGDVKFEGRLIFPVIFGVSVAVSGLFSIIAFNASKLKEFLGWKRHHTNVASITSQPTSRSGSSSSLPAKESQGAKSSISAKEISSSRENLQDHSYPEQPGVPWYKGRRRKLQEEVGV</sequence>
<evidence type="ECO:0000256" key="2">
    <source>
        <dbReference type="ARBA" id="ARBA00022692"/>
    </source>
</evidence>
<dbReference type="Pfam" id="PF01544">
    <property type="entry name" value="CorA"/>
    <property type="match status" value="1"/>
</dbReference>
<evidence type="ECO:0008006" key="9">
    <source>
        <dbReference type="Google" id="ProtNLM"/>
    </source>
</evidence>
<feature type="compositionally biased region" description="Low complexity" evidence="5">
    <location>
        <begin position="407"/>
        <end position="421"/>
    </location>
</feature>
<dbReference type="GO" id="GO:0016020">
    <property type="term" value="C:membrane"/>
    <property type="evidence" value="ECO:0007669"/>
    <property type="project" value="UniProtKB-SubCell"/>
</dbReference>
<dbReference type="OrthoDB" id="72788at2759"/>
<feature type="compositionally biased region" description="Basic and acidic residues" evidence="5">
    <location>
        <begin position="177"/>
        <end position="193"/>
    </location>
</feature>
<keyword evidence="2 6" id="KW-0812">Transmembrane</keyword>
<comment type="subcellular location">
    <subcellularLocation>
        <location evidence="1">Membrane</location>
        <topology evidence="1">Multi-pass membrane protein</topology>
    </subcellularLocation>
</comment>
<feature type="transmembrane region" description="Helical" evidence="6">
    <location>
        <begin position="343"/>
        <end position="367"/>
    </location>
</feature>
<keyword evidence="8" id="KW-1185">Reference proteome</keyword>
<accession>A0A9W4JMN1</accession>
<evidence type="ECO:0000256" key="3">
    <source>
        <dbReference type="ARBA" id="ARBA00022989"/>
    </source>
</evidence>